<gene>
    <name evidence="4" type="ORF">ACFOUP_18610</name>
</gene>
<accession>A0ABV8EPY2</accession>
<dbReference type="PANTHER" id="PTHR10098">
    <property type="entry name" value="RAPSYN-RELATED"/>
    <property type="match status" value="1"/>
</dbReference>
<feature type="domain" description="CHAT" evidence="3">
    <location>
        <begin position="741"/>
        <end position="987"/>
    </location>
</feature>
<comment type="caution">
    <text evidence="4">The sequence shown here is derived from an EMBL/GenBank/DDBJ whole genome shotgun (WGS) entry which is preliminary data.</text>
</comment>
<dbReference type="InterPro" id="IPR019734">
    <property type="entry name" value="TPR_rpt"/>
</dbReference>
<dbReference type="RefSeq" id="WP_241294955.1">
    <property type="nucleotide sequence ID" value="NZ_JAKZGR010000008.1"/>
</dbReference>
<dbReference type="Pfam" id="PF13181">
    <property type="entry name" value="TPR_8"/>
    <property type="match status" value="1"/>
</dbReference>
<evidence type="ECO:0000313" key="5">
    <source>
        <dbReference type="Proteomes" id="UP001595766"/>
    </source>
</evidence>
<sequence>MPNILLLINFIFAVVTPRIQDTFVLEKYYQDRVYLGSKSIPDSILKPHYEYWSSKLPKKLQAQDHSDLFLFLATCHLEKKNKWSEEIIALLKSEDLQQFPKNDWRNSVVDYLDYLNQGAKIGKYEIDTLRKKLKMIKQASPSSPEWIGLATDKLGRTFYDHNQYDSALHYLETAGRIFESSGYKLYLVNNLTMQGVLWDAKEQFANAAKKYEASIEVLETLENPPLGTLGANAYNIGLIYDDRYGNSAKGIPFYYKALAYDSKGGKGNFGIVSEDYAALSRCYIKLGDLLKAEKYAKLSVQYANQIDPSSGFEYAKALLINAEVYNAKQQVSLGISKAIEALEIFKRIEKSSKVDLRRQRSLTNNLLGKIHLNAGNFTESKAYYTEAIKLAQEIERDVFLLESYPGLIQVAIEESDWKTALKQWEMWGDIIQLKFQEANYHIQLHELKGLEITFRSGAYENDELFKYRLNRFLDLPGAMMMHHLQALNLKTLLILNNSSDREEALQHLASLQKKLYEYLNFQHHVQNTALQLPELKKVVKNSLELGFSLSRDLPGDSLNLLIFNLISFNKSLGNIPKRIHSNAEKSASELLRSEAILSERYAEVSFMIHSHQAAQNIIKSQEVMELYREEQEIEEELLKIRDQLRLASEMNFYAHFASPAHSLKQVLSNIPKRELWVETFILDQDLYSIFLDQSKIELGHKKLSIDQIDQWKKVSRPSTGKLPISSMPQWNDLFDKDFTNFEKIIYVPDSWLSFMPLEAFNFGNNFLIHAVEIVYDVSLMDRFRRGTLASKKKSTFWTGFAPVYESKKLKYAKDEIVKIGQITQGKSFVGREVNKDLFKAEAAKASVFHLAAHGHTESSNPGFNAMIFGENLEDYLTVNEIYDWSIDSSLGVLSACSSGIVNVDEGAGLLSLGRAFHFAGVKALVISLWDIPDKQSALIMELFYKNLLQGMDSSTALRKAKIQYIQLTEDEVFKHPFYWAGLVLVGDELLETDQVSYWWLILIGLPLLLYLALRKFGK</sequence>
<dbReference type="Gene3D" id="1.25.40.10">
    <property type="entry name" value="Tetratricopeptide repeat domain"/>
    <property type="match status" value="2"/>
</dbReference>
<dbReference type="SMART" id="SM00028">
    <property type="entry name" value="TPR"/>
    <property type="match status" value="4"/>
</dbReference>
<name>A0ABV8EPY2_9BACT</name>
<proteinExistence type="predicted"/>
<dbReference type="PANTHER" id="PTHR10098:SF108">
    <property type="entry name" value="TETRATRICOPEPTIDE REPEAT PROTEIN 28"/>
    <property type="match status" value="1"/>
</dbReference>
<keyword evidence="2" id="KW-0812">Transmembrane</keyword>
<keyword evidence="2" id="KW-0472">Membrane</keyword>
<evidence type="ECO:0000256" key="1">
    <source>
        <dbReference type="SAM" id="Coils"/>
    </source>
</evidence>
<feature type="coiled-coil region" evidence="1">
    <location>
        <begin position="623"/>
        <end position="650"/>
    </location>
</feature>
<dbReference type="Proteomes" id="UP001595766">
    <property type="component" value="Unassembled WGS sequence"/>
</dbReference>
<protein>
    <submittedName>
        <fullName evidence="4">CHAT domain-containing protein</fullName>
    </submittedName>
</protein>
<evidence type="ECO:0000313" key="4">
    <source>
        <dbReference type="EMBL" id="MFC3978402.1"/>
    </source>
</evidence>
<keyword evidence="2" id="KW-1133">Transmembrane helix</keyword>
<reference evidence="5" key="1">
    <citation type="journal article" date="2019" name="Int. J. Syst. Evol. Microbiol.">
        <title>The Global Catalogue of Microorganisms (GCM) 10K type strain sequencing project: providing services to taxonomists for standard genome sequencing and annotation.</title>
        <authorList>
            <consortium name="The Broad Institute Genomics Platform"/>
            <consortium name="The Broad Institute Genome Sequencing Center for Infectious Disease"/>
            <person name="Wu L."/>
            <person name="Ma J."/>
        </authorList>
    </citation>
    <scope>NUCLEOTIDE SEQUENCE [LARGE SCALE GENOMIC DNA]</scope>
    <source>
        <strain evidence="5">CECT 8551</strain>
    </source>
</reference>
<dbReference type="InterPro" id="IPR011990">
    <property type="entry name" value="TPR-like_helical_dom_sf"/>
</dbReference>
<keyword evidence="5" id="KW-1185">Reference proteome</keyword>
<dbReference type="Pfam" id="PF12770">
    <property type="entry name" value="CHAT"/>
    <property type="match status" value="1"/>
</dbReference>
<keyword evidence="1" id="KW-0175">Coiled coil</keyword>
<dbReference type="SUPFAM" id="SSF48452">
    <property type="entry name" value="TPR-like"/>
    <property type="match status" value="2"/>
</dbReference>
<evidence type="ECO:0000256" key="2">
    <source>
        <dbReference type="SAM" id="Phobius"/>
    </source>
</evidence>
<dbReference type="EMBL" id="JBHSAV010000094">
    <property type="protein sequence ID" value="MFC3978402.1"/>
    <property type="molecule type" value="Genomic_DNA"/>
</dbReference>
<feature type="transmembrane region" description="Helical" evidence="2">
    <location>
        <begin position="996"/>
        <end position="1013"/>
    </location>
</feature>
<evidence type="ECO:0000259" key="3">
    <source>
        <dbReference type="Pfam" id="PF12770"/>
    </source>
</evidence>
<organism evidence="4 5">
    <name type="scientific">Belliella kenyensis</name>
    <dbReference type="NCBI Taxonomy" id="1472724"/>
    <lineage>
        <taxon>Bacteria</taxon>
        <taxon>Pseudomonadati</taxon>
        <taxon>Bacteroidota</taxon>
        <taxon>Cytophagia</taxon>
        <taxon>Cytophagales</taxon>
        <taxon>Cyclobacteriaceae</taxon>
        <taxon>Belliella</taxon>
    </lineage>
</organism>
<dbReference type="InterPro" id="IPR024983">
    <property type="entry name" value="CHAT_dom"/>
</dbReference>